<evidence type="ECO:0000313" key="5">
    <source>
        <dbReference type="EMBL" id="KMZ64594.1"/>
    </source>
</evidence>
<dbReference type="InterPro" id="IPR044859">
    <property type="entry name" value="Allene_oxi_cyc_Dirigent"/>
</dbReference>
<dbReference type="Proteomes" id="UP000036987">
    <property type="component" value="Unassembled WGS sequence"/>
</dbReference>
<dbReference type="AlphaFoldDB" id="A0A0K9P6G0"/>
<evidence type="ECO:0000256" key="3">
    <source>
        <dbReference type="ARBA" id="ARBA00022525"/>
    </source>
</evidence>
<dbReference type="InterPro" id="IPR004265">
    <property type="entry name" value="Dirigent"/>
</dbReference>
<gene>
    <name evidence="5" type="ORF">ZOSMA_35G00510</name>
</gene>
<dbReference type="Gene3D" id="2.40.480.10">
    <property type="entry name" value="Allene oxide cyclase-like"/>
    <property type="match status" value="1"/>
</dbReference>
<accession>A0A0K9P6G0</accession>
<reference evidence="6" key="1">
    <citation type="journal article" date="2016" name="Nature">
        <title>The genome of the seagrass Zostera marina reveals angiosperm adaptation to the sea.</title>
        <authorList>
            <person name="Olsen J.L."/>
            <person name="Rouze P."/>
            <person name="Verhelst B."/>
            <person name="Lin Y.-C."/>
            <person name="Bayer T."/>
            <person name="Collen J."/>
            <person name="Dattolo E."/>
            <person name="De Paoli E."/>
            <person name="Dittami S."/>
            <person name="Maumus F."/>
            <person name="Michel G."/>
            <person name="Kersting A."/>
            <person name="Lauritano C."/>
            <person name="Lohaus R."/>
            <person name="Toepel M."/>
            <person name="Tonon T."/>
            <person name="Vanneste K."/>
            <person name="Amirebrahimi M."/>
            <person name="Brakel J."/>
            <person name="Bostroem C."/>
            <person name="Chovatia M."/>
            <person name="Grimwood J."/>
            <person name="Jenkins J.W."/>
            <person name="Jueterbock A."/>
            <person name="Mraz A."/>
            <person name="Stam W.T."/>
            <person name="Tice H."/>
            <person name="Bornberg-Bauer E."/>
            <person name="Green P.J."/>
            <person name="Pearson G.A."/>
            <person name="Procaccini G."/>
            <person name="Duarte C.M."/>
            <person name="Schmutz J."/>
            <person name="Reusch T.B.H."/>
            <person name="Van de Peer Y."/>
        </authorList>
    </citation>
    <scope>NUCLEOTIDE SEQUENCE [LARGE SCALE GENOMIC DNA]</scope>
    <source>
        <strain evidence="6">cv. Finnish</strain>
    </source>
</reference>
<evidence type="ECO:0000256" key="2">
    <source>
        <dbReference type="ARBA" id="ARBA00011738"/>
    </source>
</evidence>
<dbReference type="GO" id="GO:0009699">
    <property type="term" value="P:phenylpropanoid biosynthetic process"/>
    <property type="evidence" value="ECO:0007669"/>
    <property type="project" value="UniProtKB-ARBA"/>
</dbReference>
<comment type="subunit">
    <text evidence="2 4">Homodimer.</text>
</comment>
<comment type="subcellular location">
    <subcellularLocation>
        <location evidence="4">Secreted</location>
        <location evidence="4">Extracellular space</location>
        <location evidence="4">Apoplast</location>
    </subcellularLocation>
</comment>
<protein>
    <recommendedName>
        <fullName evidence="4">Dirigent protein</fullName>
    </recommendedName>
</protein>
<keyword evidence="4" id="KW-0052">Apoplast</keyword>
<keyword evidence="3 4" id="KW-0964">Secreted</keyword>
<dbReference type="PANTHER" id="PTHR21495">
    <property type="entry name" value="NUCLEOPORIN-RELATED"/>
    <property type="match status" value="1"/>
</dbReference>
<dbReference type="OMA" id="FHHTLTE"/>
<evidence type="ECO:0000256" key="1">
    <source>
        <dbReference type="ARBA" id="ARBA00010746"/>
    </source>
</evidence>
<keyword evidence="6" id="KW-1185">Reference proteome</keyword>
<evidence type="ECO:0000313" key="6">
    <source>
        <dbReference type="Proteomes" id="UP000036987"/>
    </source>
</evidence>
<name>A0A0K9P6G0_ZOSMR</name>
<dbReference type="GO" id="GO:0048046">
    <property type="term" value="C:apoplast"/>
    <property type="evidence" value="ECO:0007669"/>
    <property type="project" value="UniProtKB-SubCell"/>
</dbReference>
<proteinExistence type="inferred from homology"/>
<dbReference type="EMBL" id="LFYR01001125">
    <property type="protein sequence ID" value="KMZ64594.1"/>
    <property type="molecule type" value="Genomic_DNA"/>
</dbReference>
<comment type="caution">
    <text evidence="5">The sequence shown here is derived from an EMBL/GenBank/DDBJ whole genome shotgun (WGS) entry which is preliminary data.</text>
</comment>
<comment type="function">
    <text evidence="4">Dirigent proteins impart stereoselectivity on the phenoxy radical-coupling reaction, yielding optically active lignans from two molecules of coniferyl alcohol in the biosynthesis of lignans, flavonolignans, and alkaloids and thus plays a central role in plant secondary metabolism.</text>
</comment>
<dbReference type="OrthoDB" id="1859279at2759"/>
<evidence type="ECO:0000256" key="4">
    <source>
        <dbReference type="RuleBase" id="RU363099"/>
    </source>
</evidence>
<organism evidence="5 6">
    <name type="scientific">Zostera marina</name>
    <name type="common">Eelgrass</name>
    <dbReference type="NCBI Taxonomy" id="29655"/>
    <lineage>
        <taxon>Eukaryota</taxon>
        <taxon>Viridiplantae</taxon>
        <taxon>Streptophyta</taxon>
        <taxon>Embryophyta</taxon>
        <taxon>Tracheophyta</taxon>
        <taxon>Spermatophyta</taxon>
        <taxon>Magnoliopsida</taxon>
        <taxon>Liliopsida</taxon>
        <taxon>Zosteraceae</taxon>
        <taxon>Zostera</taxon>
    </lineage>
</organism>
<comment type="similarity">
    <text evidence="1 4">Belongs to the plant dirigent protein family.</text>
</comment>
<sequence length="183" mass="20386">MVAKIIFCSAVTAATVAVILLALLPPPKPNSAVLTSNKPPLTLTFYVQNLPSRHRVSQTMNSGDVTKTALVFHHILTDGPENGSRVIGEAQGFVIPTQTFAFSAFNIIHLSFQTEEYSGSLSVDSREVLRRHTEVLTVVGGTGSFAFARGSAIFKRLNHHYPRRRRRRVLLYHLKLRLIFPDY</sequence>
<dbReference type="Pfam" id="PF03018">
    <property type="entry name" value="Dirigent"/>
    <property type="match status" value="1"/>
</dbReference>